<feature type="transmembrane region" description="Helical" evidence="8">
    <location>
        <begin position="113"/>
        <end position="131"/>
    </location>
</feature>
<sequence length="449" mass="47788">MTTLLSLLVDIGAVAAGIAAVLAIARAGWPPRAEALGVLALSGATALFIFATSEPQARFGDFRDAYYLGGVAALRGPEAFGALFDQGVHGWVNLPIVAYLFAPFALLPARESAFVFSLLGLIPVALAWHLLSRLAGLEGRDRWLLLFLFAVSGPLHYSVKEANTSHMVLAGLAGGLLLLRAGRHVAAGLLLGAMAVIKLPLLLFGVAFVLRRNWRAAFGFAAVCGSAGLLSLAVFGLDLHLLWYERCVRQFASNPLGAFNVQSIPALLIRVVEGPSVLRDWDAREIASTQRLAGSVLTGLLYLAALIACARRAPEPPREGSAAAQERTDIEYLLVICLAVIGSPLSWSHYYAWLLMPIAFLLGPHSLLRGTAAGQRMAWVAIFLITPTVLLLEIPNPTLMAAYNAIGVSHLMFGGLLLFALLVRARARLGMAVPPLSRVEGRAGAPARS</sequence>
<evidence type="ECO:0000256" key="4">
    <source>
        <dbReference type="ARBA" id="ARBA00022692"/>
    </source>
</evidence>
<evidence type="ECO:0000313" key="9">
    <source>
        <dbReference type="EMBL" id="MBR0668688.1"/>
    </source>
</evidence>
<proteinExistence type="inferred from homology"/>
<feature type="transmembrane region" description="Helical" evidence="8">
    <location>
        <begin position="189"/>
        <end position="210"/>
    </location>
</feature>
<feature type="transmembrane region" description="Helical" evidence="8">
    <location>
        <begin position="292"/>
        <end position="310"/>
    </location>
</feature>
<feature type="transmembrane region" description="Helical" evidence="8">
    <location>
        <begin position="377"/>
        <end position="395"/>
    </location>
</feature>
<feature type="transmembrane region" description="Helical" evidence="8">
    <location>
        <begin position="7"/>
        <end position="29"/>
    </location>
</feature>
<dbReference type="Pfam" id="PF09594">
    <property type="entry name" value="GT87"/>
    <property type="match status" value="1"/>
</dbReference>
<evidence type="ECO:0000256" key="8">
    <source>
        <dbReference type="SAM" id="Phobius"/>
    </source>
</evidence>
<keyword evidence="4 8" id="KW-0812">Transmembrane</keyword>
<comment type="caution">
    <text evidence="9">The sequence shown here is derived from an EMBL/GenBank/DDBJ whole genome shotgun (WGS) entry which is preliminary data.</text>
</comment>
<keyword evidence="10" id="KW-1185">Reference proteome</keyword>
<gene>
    <name evidence="9" type="ORF">GXW71_30330</name>
</gene>
<keyword evidence="5 8" id="KW-1133">Transmembrane helix</keyword>
<dbReference type="EMBL" id="JAAGBB010000065">
    <property type="protein sequence ID" value="MBR0668688.1"/>
    <property type="molecule type" value="Genomic_DNA"/>
</dbReference>
<feature type="transmembrane region" description="Helical" evidence="8">
    <location>
        <begin position="90"/>
        <end position="107"/>
    </location>
</feature>
<dbReference type="Proteomes" id="UP001196870">
    <property type="component" value="Unassembled WGS sequence"/>
</dbReference>
<feature type="transmembrane region" description="Helical" evidence="8">
    <location>
        <begin position="216"/>
        <end position="239"/>
    </location>
</feature>
<keyword evidence="6 8" id="KW-0472">Membrane</keyword>
<reference evidence="10" key="1">
    <citation type="journal article" date="2021" name="Syst. Appl. Microbiol.">
        <title>Roseomonas hellenica sp. nov., isolated from roots of wild-growing Alkanna tinctoria.</title>
        <authorList>
            <person name="Rat A."/>
            <person name="Naranjo H.D."/>
            <person name="Lebbe L."/>
            <person name="Cnockaert M."/>
            <person name="Krigas N."/>
            <person name="Grigoriadou K."/>
            <person name="Maloupa E."/>
            <person name="Willems A."/>
        </authorList>
    </citation>
    <scope>NUCLEOTIDE SEQUENCE [LARGE SCALE GENOMIC DNA]</scope>
    <source>
        <strain evidence="10">LMG 31523</strain>
    </source>
</reference>
<protein>
    <submittedName>
        <fullName evidence="9">DUF2029 domain-containing protein</fullName>
    </submittedName>
</protein>
<keyword evidence="2" id="KW-1003">Cell membrane</keyword>
<evidence type="ECO:0000256" key="1">
    <source>
        <dbReference type="ARBA" id="ARBA00004651"/>
    </source>
</evidence>
<feature type="transmembrane region" description="Helical" evidence="8">
    <location>
        <begin position="401"/>
        <end position="423"/>
    </location>
</feature>
<name>A0ABS5F7Z4_9PROT</name>
<keyword evidence="3" id="KW-0808">Transferase</keyword>
<organism evidence="9 10">
    <name type="scientific">Plastoroseomonas hellenica</name>
    <dbReference type="NCBI Taxonomy" id="2687306"/>
    <lineage>
        <taxon>Bacteria</taxon>
        <taxon>Pseudomonadati</taxon>
        <taxon>Pseudomonadota</taxon>
        <taxon>Alphaproteobacteria</taxon>
        <taxon>Acetobacterales</taxon>
        <taxon>Acetobacteraceae</taxon>
        <taxon>Plastoroseomonas</taxon>
    </lineage>
</organism>
<evidence type="ECO:0000256" key="2">
    <source>
        <dbReference type="ARBA" id="ARBA00022475"/>
    </source>
</evidence>
<accession>A0ABS5F7Z4</accession>
<comment type="subcellular location">
    <subcellularLocation>
        <location evidence="1">Cell membrane</location>
        <topology evidence="1">Multi-pass membrane protein</topology>
    </subcellularLocation>
</comment>
<evidence type="ECO:0000256" key="5">
    <source>
        <dbReference type="ARBA" id="ARBA00022989"/>
    </source>
</evidence>
<dbReference type="InterPro" id="IPR018584">
    <property type="entry name" value="GT87"/>
</dbReference>
<feature type="transmembrane region" description="Helical" evidence="8">
    <location>
        <begin position="330"/>
        <end position="347"/>
    </location>
</feature>
<evidence type="ECO:0000256" key="6">
    <source>
        <dbReference type="ARBA" id="ARBA00023136"/>
    </source>
</evidence>
<feature type="transmembrane region" description="Helical" evidence="8">
    <location>
        <begin position="35"/>
        <end position="53"/>
    </location>
</feature>
<evidence type="ECO:0000256" key="3">
    <source>
        <dbReference type="ARBA" id="ARBA00022679"/>
    </source>
</evidence>
<evidence type="ECO:0000313" key="10">
    <source>
        <dbReference type="Proteomes" id="UP001196870"/>
    </source>
</evidence>
<evidence type="ECO:0000256" key="7">
    <source>
        <dbReference type="ARBA" id="ARBA00024033"/>
    </source>
</evidence>
<dbReference type="RefSeq" id="WP_211856537.1">
    <property type="nucleotide sequence ID" value="NZ_JAAGBB010000065.1"/>
</dbReference>
<comment type="similarity">
    <text evidence="7">Belongs to the glycosyltransferase 87 family.</text>
</comment>